<dbReference type="EMBL" id="MRZU01000002">
    <property type="protein sequence ID" value="OUJ19488.1"/>
    <property type="molecule type" value="Genomic_DNA"/>
</dbReference>
<evidence type="ECO:0000313" key="1">
    <source>
        <dbReference type="EMBL" id="OUJ19488.1"/>
    </source>
</evidence>
<dbReference type="InterPro" id="IPR012032">
    <property type="entry name" value="UCP006598"/>
</dbReference>
<keyword evidence="2" id="KW-1185">Reference proteome</keyword>
<name>A0A1Y3GDI0_9EURY</name>
<dbReference type="AlphaFoldDB" id="A0A1Y3GDI0"/>
<evidence type="ECO:0008006" key="3">
    <source>
        <dbReference type="Google" id="ProtNLM"/>
    </source>
</evidence>
<protein>
    <recommendedName>
        <fullName evidence="3">DUF2117 domain-containing protein</fullName>
    </recommendedName>
</protein>
<organism evidence="1 2">
    <name type="scientific">Methanonatronarchaeum thermophilum</name>
    <dbReference type="NCBI Taxonomy" id="1927129"/>
    <lineage>
        <taxon>Archaea</taxon>
        <taxon>Methanobacteriati</taxon>
        <taxon>Methanobacteriota</taxon>
        <taxon>Methanonatronarchaeia</taxon>
        <taxon>Methanonatronarchaeales</taxon>
        <taxon>Methanonatronarchaeaceae</taxon>
        <taxon>Methanonatronarchaeum</taxon>
    </lineage>
</organism>
<accession>A0A1Y3GDI0</accession>
<reference evidence="1 2" key="1">
    <citation type="submission" date="2016-12" db="EMBL/GenBank/DDBJ databases">
        <title>Discovery of methanogenic haloarchaea.</title>
        <authorList>
            <person name="Sorokin D.Y."/>
            <person name="Makarova K.S."/>
            <person name="Abbas B."/>
            <person name="Ferrer M."/>
            <person name="Golyshin P.N."/>
        </authorList>
    </citation>
    <scope>NUCLEOTIDE SEQUENCE [LARGE SCALE GENOMIC DNA]</scope>
    <source>
        <strain evidence="1">AMET1</strain>
    </source>
</reference>
<dbReference type="Proteomes" id="UP000195137">
    <property type="component" value="Unassembled WGS sequence"/>
</dbReference>
<dbReference type="Pfam" id="PF09890">
    <property type="entry name" value="DUF2117"/>
    <property type="match status" value="1"/>
</dbReference>
<gene>
    <name evidence="1" type="ORF">AMET1_0159</name>
</gene>
<evidence type="ECO:0000313" key="2">
    <source>
        <dbReference type="Proteomes" id="UP000195137"/>
    </source>
</evidence>
<comment type="caution">
    <text evidence="1">The sequence shown here is derived from an EMBL/GenBank/DDBJ whole genome shotgun (WGS) entry which is preliminary data.</text>
</comment>
<sequence length="374" mass="41701">MLVGFGEIMIDCSIDDGLRICVYFHMPDVFDVGMGEEVVGGLEEYGCVDVVVSGTLTKTAVIDCGVDAIQIDEKWSSWALENQGRYDVLFSVTHASSPDKSLAECWYISGKTGDIPLVSIETNNGVLACWSDKVRKFGLTLAQDLGLELVDTPDYGRVLWEEDGKTYKRVLAVEKGEFVLINGIIVGQATSNDILIVEENNEIIELRNVDVKQHGLEKLGPTKIEEAKIVSTDSFRRTVERRGSIEVEKKNQIGLLDHSAYNVHEIASKGLCGCITIGDDTTAVAGDILHRYDIPIIGITDGDIDQILNKPKHHPKSQILKVKKDDTFGKIIKKEIFKNQKTQKMTWQQAKNQTIKLAEKHNQLKQKQKTQQNQ</sequence>
<proteinExistence type="predicted"/>